<protein>
    <submittedName>
        <fullName evidence="2">Uncharacterized protein</fullName>
    </submittedName>
</protein>
<reference evidence="2 3" key="1">
    <citation type="submission" date="2016-10" db="EMBL/GenBank/DDBJ databases">
        <title>The genome of Paramicrosporidium saccamoebae is the missing link in understanding Cryptomycota and Microsporidia evolution.</title>
        <authorList>
            <person name="Quandt C.A."/>
            <person name="Beaudet D."/>
            <person name="Corsaro D."/>
            <person name="Michel R."/>
            <person name="Corradi N."/>
            <person name="James T."/>
        </authorList>
    </citation>
    <scope>NUCLEOTIDE SEQUENCE [LARGE SCALE GENOMIC DNA]</scope>
    <source>
        <strain evidence="2 3">KSL3</strain>
    </source>
</reference>
<name>A0A2H9TP05_9FUNG</name>
<organism evidence="2 3">
    <name type="scientific">Paramicrosporidium saccamoebae</name>
    <dbReference type="NCBI Taxonomy" id="1246581"/>
    <lineage>
        <taxon>Eukaryota</taxon>
        <taxon>Fungi</taxon>
        <taxon>Fungi incertae sedis</taxon>
        <taxon>Cryptomycota</taxon>
        <taxon>Cryptomycota incertae sedis</taxon>
        <taxon>Paramicrosporidium</taxon>
    </lineage>
</organism>
<evidence type="ECO:0000313" key="2">
    <source>
        <dbReference type="EMBL" id="PJF19462.1"/>
    </source>
</evidence>
<dbReference type="EMBL" id="MTSL01000063">
    <property type="protein sequence ID" value="PJF19462.1"/>
    <property type="molecule type" value="Genomic_DNA"/>
</dbReference>
<dbReference type="Proteomes" id="UP000240830">
    <property type="component" value="Unassembled WGS sequence"/>
</dbReference>
<evidence type="ECO:0000313" key="3">
    <source>
        <dbReference type="Proteomes" id="UP000240830"/>
    </source>
</evidence>
<accession>A0A2H9TP05</accession>
<feature type="chain" id="PRO_5014172075" evidence="1">
    <location>
        <begin position="17"/>
        <end position="507"/>
    </location>
</feature>
<keyword evidence="3" id="KW-1185">Reference proteome</keyword>
<comment type="caution">
    <text evidence="2">The sequence shown here is derived from an EMBL/GenBank/DDBJ whole genome shotgun (WGS) entry which is preliminary data.</text>
</comment>
<evidence type="ECO:0000256" key="1">
    <source>
        <dbReference type="SAM" id="SignalP"/>
    </source>
</evidence>
<gene>
    <name evidence="2" type="ORF">PSACC_00743</name>
</gene>
<feature type="signal peptide" evidence="1">
    <location>
        <begin position="1"/>
        <end position="16"/>
    </location>
</feature>
<proteinExistence type="predicted"/>
<keyword evidence="1" id="KW-0732">Signal</keyword>
<sequence>MILVIFLLLVRRLVTGVLVNFTPRKLLLQHGLSVSEAILWNFSLELENVLKVVALLDYSEFAFYGIYNTRAESLSRIDGLLALDTEESVHSRLFSYPKLLQNPTMAAAFFTTQRLLNVNLMTRSGPLFTDYRDNQKMWENIWKRAAGQLTRITSPRPFESWKRADKVSLDWLFALLLPNNLTPELLELYIRSDCYDLIASYMDKDGQDWMVRNLYVLLTLEKSYSDATGRLTKGHPKTFSIQCRLFRLARKTLQYNNGETFWEDKAALLQDMASERTDVTFWSVFGLLLRRTPVKYVGKLDFFITNTRNIQSPYAIKQTLEAFSEFVNVAQNPWGLDSIYLPLGARPLEERRSEWIKLGPLSMIRKSHCSWTDEAAEFSKALSAKFFPLNLTLYVIDEKDERSERHISEILIGHASLRLRANPFTLPYLEQHVELIVAAIPYLILLRRKLDFEFFFEKDSEWVDFFERVGPKIPELDLLGKFLKWRLMPFFTLGELRQLIDTNKSHL</sequence>
<dbReference type="AlphaFoldDB" id="A0A2H9TP05"/>